<dbReference type="RefSeq" id="WP_344776879.1">
    <property type="nucleotide sequence ID" value="NZ_BAABBX010000015.1"/>
</dbReference>
<dbReference type="Pfam" id="PF04230">
    <property type="entry name" value="PS_pyruv_trans"/>
    <property type="match status" value="1"/>
</dbReference>
<keyword evidence="3" id="KW-1185">Reference proteome</keyword>
<sequence>MKREIRVSLLGEYGVRNYGNEASLAHTLRIVQSVEHARPTVICHEPAVVTAMHGVPAWPFVARHPHSWGTRLIYKFQDFLRAGAQVARSDVIIVPGSGVFDLEWAGPGEVPLIMFTYSFWAAVLRRPFLVLSVGADGRGAGIGAALARFAVRRASVLTARDDASAAVLSGQRSSPVQSIADGVFGDEFPGASEPSADRDALVVGLGLFDYYGVNGRRSPDRAQRERFISRLAEIARGLTERSAEVVLLRGEDSDQSVIDELLESLGADVTVRVADARTEAELVREIQRMDVLAACRYHNLIAGALQRTPMIGIGWLKHKSLVAQLGRPDCYFDIGDFEPADVLARIDRDLTAEPVDREELDARVRDLTSRTRAQDAWLVRILDRRALSRRGLRRQFVPLPQAADGRVGARAR</sequence>
<name>A0ABP8AVT1_9MICO</name>
<comment type="caution">
    <text evidence="2">The sequence shown here is derived from an EMBL/GenBank/DDBJ whole genome shotgun (WGS) entry which is preliminary data.</text>
</comment>
<accession>A0ABP8AVT1</accession>
<feature type="domain" description="Polysaccharide pyruvyl transferase" evidence="1">
    <location>
        <begin position="17"/>
        <end position="315"/>
    </location>
</feature>
<dbReference type="PANTHER" id="PTHR36836:SF1">
    <property type="entry name" value="COLANIC ACID BIOSYNTHESIS PROTEIN WCAK"/>
    <property type="match status" value="1"/>
</dbReference>
<dbReference type="InterPro" id="IPR007345">
    <property type="entry name" value="Polysacch_pyruvyl_Trfase"/>
</dbReference>
<dbReference type="GO" id="GO:0016740">
    <property type="term" value="F:transferase activity"/>
    <property type="evidence" value="ECO:0007669"/>
    <property type="project" value="UniProtKB-KW"/>
</dbReference>
<evidence type="ECO:0000259" key="1">
    <source>
        <dbReference type="Pfam" id="PF04230"/>
    </source>
</evidence>
<dbReference type="PANTHER" id="PTHR36836">
    <property type="entry name" value="COLANIC ACID BIOSYNTHESIS PROTEIN WCAK"/>
    <property type="match status" value="1"/>
</dbReference>
<dbReference type="Proteomes" id="UP001500213">
    <property type="component" value="Unassembled WGS sequence"/>
</dbReference>
<organism evidence="2 3">
    <name type="scientific">Gryllotalpicola kribbensis</name>
    <dbReference type="NCBI Taxonomy" id="993084"/>
    <lineage>
        <taxon>Bacteria</taxon>
        <taxon>Bacillati</taxon>
        <taxon>Actinomycetota</taxon>
        <taxon>Actinomycetes</taxon>
        <taxon>Micrococcales</taxon>
        <taxon>Microbacteriaceae</taxon>
        <taxon>Gryllotalpicola</taxon>
    </lineage>
</organism>
<reference evidence="3" key="1">
    <citation type="journal article" date="2019" name="Int. J. Syst. Evol. Microbiol.">
        <title>The Global Catalogue of Microorganisms (GCM) 10K type strain sequencing project: providing services to taxonomists for standard genome sequencing and annotation.</title>
        <authorList>
            <consortium name="The Broad Institute Genomics Platform"/>
            <consortium name="The Broad Institute Genome Sequencing Center for Infectious Disease"/>
            <person name="Wu L."/>
            <person name="Ma J."/>
        </authorList>
    </citation>
    <scope>NUCLEOTIDE SEQUENCE [LARGE SCALE GENOMIC DNA]</scope>
    <source>
        <strain evidence="3">JCM 17593</strain>
    </source>
</reference>
<evidence type="ECO:0000313" key="2">
    <source>
        <dbReference type="EMBL" id="GAA4191506.1"/>
    </source>
</evidence>
<gene>
    <name evidence="2" type="ORF">GCM10022288_22410</name>
</gene>
<protein>
    <submittedName>
        <fullName evidence="2">Polysaccharide pyruvyl transferase family protein</fullName>
    </submittedName>
</protein>
<evidence type="ECO:0000313" key="3">
    <source>
        <dbReference type="Proteomes" id="UP001500213"/>
    </source>
</evidence>
<dbReference type="EMBL" id="BAABBX010000015">
    <property type="protein sequence ID" value="GAA4191506.1"/>
    <property type="molecule type" value="Genomic_DNA"/>
</dbReference>
<proteinExistence type="predicted"/>
<keyword evidence="2" id="KW-0808">Transferase</keyword>